<dbReference type="Gene3D" id="2.60.200.10">
    <property type="match status" value="1"/>
</dbReference>
<dbReference type="OrthoDB" id="8691508at2759"/>
<dbReference type="PANTHER" id="PTHR11949:SF1">
    <property type="entry name" value="INTERFERON REGULATORY FACTOR 3"/>
    <property type="match status" value="1"/>
</dbReference>
<dbReference type="OMA" id="NTQICAR"/>
<dbReference type="SMART" id="SM01243">
    <property type="entry name" value="IRF-3"/>
    <property type="match status" value="1"/>
</dbReference>
<dbReference type="Proteomes" id="UP000288216">
    <property type="component" value="Unassembled WGS sequence"/>
</dbReference>
<evidence type="ECO:0000259" key="1">
    <source>
        <dbReference type="SMART" id="SM01243"/>
    </source>
</evidence>
<dbReference type="GO" id="GO:0000981">
    <property type="term" value="F:DNA-binding transcription factor activity, RNA polymerase II-specific"/>
    <property type="evidence" value="ECO:0007669"/>
    <property type="project" value="TreeGrafter"/>
</dbReference>
<reference evidence="2 3" key="1">
    <citation type="journal article" date="2018" name="Nat. Ecol. Evol.">
        <title>Shark genomes provide insights into elasmobranch evolution and the origin of vertebrates.</title>
        <authorList>
            <person name="Hara Y"/>
            <person name="Yamaguchi K"/>
            <person name="Onimaru K"/>
            <person name="Kadota M"/>
            <person name="Koyanagi M"/>
            <person name="Keeley SD"/>
            <person name="Tatsumi K"/>
            <person name="Tanaka K"/>
            <person name="Motone F"/>
            <person name="Kageyama Y"/>
            <person name="Nozu R"/>
            <person name="Adachi N"/>
            <person name="Nishimura O"/>
            <person name="Nakagawa R"/>
            <person name="Tanegashima C"/>
            <person name="Kiyatake I"/>
            <person name="Matsumoto R"/>
            <person name="Murakumo K"/>
            <person name="Nishida K"/>
            <person name="Terakita A"/>
            <person name="Kuratani S"/>
            <person name="Sato K"/>
            <person name="Hyodo S Kuraku.S."/>
        </authorList>
    </citation>
    <scope>NUCLEOTIDE SEQUENCE [LARGE SCALE GENOMIC DNA]</scope>
</reference>
<dbReference type="SUPFAM" id="SSF49879">
    <property type="entry name" value="SMAD/FHA domain"/>
    <property type="match status" value="1"/>
</dbReference>
<evidence type="ECO:0000313" key="3">
    <source>
        <dbReference type="Proteomes" id="UP000288216"/>
    </source>
</evidence>
<dbReference type="Pfam" id="PF10401">
    <property type="entry name" value="IRF-3"/>
    <property type="match status" value="1"/>
</dbReference>
<dbReference type="GO" id="GO:0005634">
    <property type="term" value="C:nucleus"/>
    <property type="evidence" value="ECO:0007669"/>
    <property type="project" value="TreeGrafter"/>
</dbReference>
<dbReference type="InterPro" id="IPR019471">
    <property type="entry name" value="Interferon_reg_factor-3"/>
</dbReference>
<evidence type="ECO:0000313" key="2">
    <source>
        <dbReference type="EMBL" id="GCB77965.1"/>
    </source>
</evidence>
<name>A0A401PXV1_SCYTO</name>
<dbReference type="InterPro" id="IPR008984">
    <property type="entry name" value="SMAD_FHA_dom_sf"/>
</dbReference>
<sequence length="245" mass="27710">MPSPVGYPNTMIPNVGAFETQMKGFISNGALVTEFEVKVFYRGKKVQEQVVKNTNGFRLFYSSPPTFPHLQDVQFPAPAAIPVSDQQQIKYTDRLLDRMDQGLIVEVQNTQICARRLGGCRGFWSMTEYPDSIEPQQISNRDFTVLYDLQTFVKEIQAFLETSACSPNHSIWLCFGELWPDPDHKPWSKKMIMVQVTPVIFKLLHELALGVGASSLQSENVDLQVSDTLSSSSFLSILEQYMDVD</sequence>
<dbReference type="STRING" id="75743.A0A401PXV1"/>
<accession>A0A401PXV1</accession>
<comment type="caution">
    <text evidence="2">The sequence shown here is derived from an EMBL/GenBank/DDBJ whole genome shotgun (WGS) entry which is preliminary data.</text>
</comment>
<dbReference type="GO" id="GO:0002376">
    <property type="term" value="P:immune system process"/>
    <property type="evidence" value="ECO:0007669"/>
    <property type="project" value="TreeGrafter"/>
</dbReference>
<proteinExistence type="predicted"/>
<dbReference type="GO" id="GO:0000978">
    <property type="term" value="F:RNA polymerase II cis-regulatory region sequence-specific DNA binding"/>
    <property type="evidence" value="ECO:0007669"/>
    <property type="project" value="TreeGrafter"/>
</dbReference>
<dbReference type="EMBL" id="BFAA01011682">
    <property type="protein sequence ID" value="GCB77965.1"/>
    <property type="molecule type" value="Genomic_DNA"/>
</dbReference>
<dbReference type="PANTHER" id="PTHR11949">
    <property type="entry name" value="INTERFERON REGULATORY FACTOR"/>
    <property type="match status" value="1"/>
</dbReference>
<dbReference type="AlphaFoldDB" id="A0A401PXV1"/>
<feature type="domain" description="Interferon regulatory factor-3" evidence="1">
    <location>
        <begin position="32"/>
        <end position="209"/>
    </location>
</feature>
<organism evidence="2 3">
    <name type="scientific">Scyliorhinus torazame</name>
    <name type="common">Cloudy catshark</name>
    <name type="synonym">Catulus torazame</name>
    <dbReference type="NCBI Taxonomy" id="75743"/>
    <lineage>
        <taxon>Eukaryota</taxon>
        <taxon>Metazoa</taxon>
        <taxon>Chordata</taxon>
        <taxon>Craniata</taxon>
        <taxon>Vertebrata</taxon>
        <taxon>Chondrichthyes</taxon>
        <taxon>Elasmobranchii</taxon>
        <taxon>Galeomorphii</taxon>
        <taxon>Galeoidea</taxon>
        <taxon>Carcharhiniformes</taxon>
        <taxon>Scyliorhinidae</taxon>
        <taxon>Scyliorhinus</taxon>
    </lineage>
</organism>
<keyword evidence="3" id="KW-1185">Reference proteome</keyword>
<dbReference type="InterPro" id="IPR017855">
    <property type="entry name" value="SMAD-like_dom_sf"/>
</dbReference>
<gene>
    <name evidence="2" type="ORF">scyTo_0017683</name>
</gene>
<protein>
    <recommendedName>
        <fullName evidence="1">Interferon regulatory factor-3 domain-containing protein</fullName>
    </recommendedName>
</protein>